<feature type="signal peptide" evidence="1">
    <location>
        <begin position="1"/>
        <end position="20"/>
    </location>
</feature>
<evidence type="ECO:0000256" key="1">
    <source>
        <dbReference type="SAM" id="SignalP"/>
    </source>
</evidence>
<dbReference type="AlphaFoldDB" id="A0A449I2Y6"/>
<protein>
    <submittedName>
        <fullName evidence="2">Protein of uncharacterized function (DUF3244)</fullName>
    </submittedName>
</protein>
<dbReference type="Gene3D" id="2.60.40.3080">
    <property type="match status" value="1"/>
</dbReference>
<dbReference type="RefSeq" id="WP_234878097.1">
    <property type="nucleotide sequence ID" value="NZ_CAACYH010000004.1"/>
</dbReference>
<organism evidence="2 3">
    <name type="scientific">Prevotella heparinolytica</name>
    <dbReference type="NCBI Taxonomy" id="28113"/>
    <lineage>
        <taxon>Bacteria</taxon>
        <taxon>Pseudomonadati</taxon>
        <taxon>Bacteroidota</taxon>
        <taxon>Bacteroidia</taxon>
        <taxon>Bacteroidales</taxon>
        <taxon>Bacteroidaceae</taxon>
        <taxon>Bacteroides</taxon>
    </lineage>
</organism>
<proteinExistence type="predicted"/>
<evidence type="ECO:0000313" key="2">
    <source>
        <dbReference type="EMBL" id="VFB13811.1"/>
    </source>
</evidence>
<keyword evidence="1" id="KW-0732">Signal</keyword>
<dbReference type="Pfam" id="PF11589">
    <property type="entry name" value="DUF3244"/>
    <property type="match status" value="1"/>
</dbReference>
<dbReference type="EMBL" id="CAACYH010000004">
    <property type="protein sequence ID" value="VFB13811.1"/>
    <property type="molecule type" value="Genomic_DNA"/>
</dbReference>
<gene>
    <name evidence="2" type="ORF">NCTC7812_01341</name>
</gene>
<dbReference type="Proteomes" id="UP000396835">
    <property type="component" value="Unassembled WGS sequence"/>
</dbReference>
<feature type="chain" id="PRO_5019424992" evidence="1">
    <location>
        <begin position="21"/>
        <end position="135"/>
    </location>
</feature>
<accession>A0A449I2Y6</accession>
<name>A0A449I2Y6_9BACE</name>
<reference evidence="2 3" key="1">
    <citation type="submission" date="2019-02" db="EMBL/GenBank/DDBJ databases">
        <authorList>
            <consortium name="Pathogen Informatics"/>
        </authorList>
    </citation>
    <scope>NUCLEOTIDE SEQUENCE [LARGE SCALE GENOMIC DNA]</scope>
    <source>
        <strain evidence="2 3">3012STDY7078512</strain>
    </source>
</reference>
<evidence type="ECO:0000313" key="3">
    <source>
        <dbReference type="Proteomes" id="UP000396835"/>
    </source>
</evidence>
<sequence>MKVLFLLFFFLCNGFFSLSAQDDNSNMGIIVLESYPIKDKDESGSKGEKGTPIKRSPRQQLAHAYLYNNVVSVNINRTIAVINVTITNESTGETVCSETYCNPTYFDIDLSSEDNGSYLIRIETENIFLQGSFSL</sequence>
<dbReference type="InterPro" id="IPR021638">
    <property type="entry name" value="DUF3244"/>
</dbReference>